<dbReference type="Pfam" id="PF13520">
    <property type="entry name" value="AA_permease_2"/>
    <property type="match status" value="1"/>
</dbReference>
<dbReference type="GO" id="GO:0022857">
    <property type="term" value="F:transmembrane transporter activity"/>
    <property type="evidence" value="ECO:0007669"/>
    <property type="project" value="InterPro"/>
</dbReference>
<evidence type="ECO:0000256" key="5">
    <source>
        <dbReference type="ARBA" id="ARBA00023136"/>
    </source>
</evidence>
<feature type="transmembrane region" description="Helical" evidence="6">
    <location>
        <begin position="179"/>
        <end position="199"/>
    </location>
</feature>
<evidence type="ECO:0000313" key="8">
    <source>
        <dbReference type="Proteomes" id="UP000019478"/>
    </source>
</evidence>
<evidence type="ECO:0008006" key="9">
    <source>
        <dbReference type="Google" id="ProtNLM"/>
    </source>
</evidence>
<feature type="transmembrane region" description="Helical" evidence="6">
    <location>
        <begin position="248"/>
        <end position="267"/>
    </location>
</feature>
<evidence type="ECO:0000256" key="3">
    <source>
        <dbReference type="ARBA" id="ARBA00022692"/>
    </source>
</evidence>
<dbReference type="STRING" id="1182542.W9YC83"/>
<keyword evidence="4 6" id="KW-1133">Transmembrane helix</keyword>
<evidence type="ECO:0000256" key="2">
    <source>
        <dbReference type="ARBA" id="ARBA00022448"/>
    </source>
</evidence>
<keyword evidence="5 6" id="KW-0472">Membrane</keyword>
<comment type="caution">
    <text evidence="7">The sequence shown here is derived from an EMBL/GenBank/DDBJ whole genome shotgun (WGS) entry which is preliminary data.</text>
</comment>
<evidence type="ECO:0000256" key="4">
    <source>
        <dbReference type="ARBA" id="ARBA00022989"/>
    </source>
</evidence>
<dbReference type="AlphaFoldDB" id="W9YC83"/>
<gene>
    <name evidence="7" type="ORF">A1O3_08225</name>
</gene>
<feature type="transmembrane region" description="Helical" evidence="6">
    <location>
        <begin position="78"/>
        <end position="98"/>
    </location>
</feature>
<accession>W9YC83</accession>
<dbReference type="Gene3D" id="1.20.1740.10">
    <property type="entry name" value="Amino acid/polyamine transporter I"/>
    <property type="match status" value="1"/>
</dbReference>
<dbReference type="OrthoDB" id="10054429at2759"/>
<sequence>MVDFLMNLIWLPIGTSKTYGFRTANEAFMTTYNGTGAPPAWNFCLSFLATAGIMIGFDASGHVAEETKNAPLAAARGIFWSTVATGVGGFLCVILFLFCVPDADTLFSFGGPQPFVPLYAVILGKGGHIPMVIVNIVSLELNTAIAILAASRLVFAVARDGVLPFSSWVAQVSNGQPKNAVIVVWVVASIVTCSILPSAVAFTSLVSAAGVPSSAAYCLICFGRVFLTPDKLNEPRWSLGRWSKPFQVIGIVWNLWVVAVLFSPWAFPVSADTLNYAPVIMAIVTIFAIISWFFIRSDKWLPSGKIEEVLDASGKDHHHHQHTHVLEQQ</sequence>
<protein>
    <recommendedName>
        <fullName evidence="9">Amino acid permease/ SLC12A domain-containing protein</fullName>
    </recommendedName>
</protein>
<feature type="transmembrane region" description="Helical" evidence="6">
    <location>
        <begin position="205"/>
        <end position="227"/>
    </location>
</feature>
<dbReference type="GeneID" id="19172313"/>
<dbReference type="eggNOG" id="KOG1289">
    <property type="taxonomic scope" value="Eukaryota"/>
</dbReference>
<evidence type="ECO:0000313" key="7">
    <source>
        <dbReference type="EMBL" id="EXJ79939.1"/>
    </source>
</evidence>
<name>W9YC83_9EURO</name>
<feature type="transmembrane region" description="Helical" evidence="6">
    <location>
        <begin position="273"/>
        <end position="295"/>
    </location>
</feature>
<dbReference type="InterPro" id="IPR002293">
    <property type="entry name" value="AA/rel_permease1"/>
</dbReference>
<dbReference type="GO" id="GO:0016020">
    <property type="term" value="C:membrane"/>
    <property type="evidence" value="ECO:0007669"/>
    <property type="project" value="UniProtKB-SubCell"/>
</dbReference>
<evidence type="ECO:0000256" key="6">
    <source>
        <dbReference type="SAM" id="Phobius"/>
    </source>
</evidence>
<dbReference type="PIRSF" id="PIRSF006060">
    <property type="entry name" value="AA_transporter"/>
    <property type="match status" value="1"/>
</dbReference>
<dbReference type="HOGENOM" id="CLU_004495_7_0_1"/>
<feature type="transmembrane region" description="Helical" evidence="6">
    <location>
        <begin position="39"/>
        <end position="57"/>
    </location>
</feature>
<keyword evidence="8" id="KW-1185">Reference proteome</keyword>
<dbReference type="PANTHER" id="PTHR45649">
    <property type="entry name" value="AMINO-ACID PERMEASE BAT1"/>
    <property type="match status" value="1"/>
</dbReference>
<reference evidence="7 8" key="1">
    <citation type="submission" date="2013-03" db="EMBL/GenBank/DDBJ databases">
        <title>The Genome Sequence of Capronia epimyces CBS 606.96.</title>
        <authorList>
            <consortium name="The Broad Institute Genomics Platform"/>
            <person name="Cuomo C."/>
            <person name="de Hoog S."/>
            <person name="Gorbushina A."/>
            <person name="Walker B."/>
            <person name="Young S.K."/>
            <person name="Zeng Q."/>
            <person name="Gargeya S."/>
            <person name="Fitzgerald M."/>
            <person name="Haas B."/>
            <person name="Abouelleil A."/>
            <person name="Allen A.W."/>
            <person name="Alvarado L."/>
            <person name="Arachchi H.M."/>
            <person name="Berlin A.M."/>
            <person name="Chapman S.B."/>
            <person name="Gainer-Dewar J."/>
            <person name="Goldberg J."/>
            <person name="Griggs A."/>
            <person name="Gujja S."/>
            <person name="Hansen M."/>
            <person name="Howarth C."/>
            <person name="Imamovic A."/>
            <person name="Ireland A."/>
            <person name="Larimer J."/>
            <person name="McCowan C."/>
            <person name="Murphy C."/>
            <person name="Pearson M."/>
            <person name="Poon T.W."/>
            <person name="Priest M."/>
            <person name="Roberts A."/>
            <person name="Saif S."/>
            <person name="Shea T."/>
            <person name="Sisk P."/>
            <person name="Sykes S."/>
            <person name="Wortman J."/>
            <person name="Nusbaum C."/>
            <person name="Birren B."/>
        </authorList>
    </citation>
    <scope>NUCLEOTIDE SEQUENCE [LARGE SCALE GENOMIC DNA]</scope>
    <source>
        <strain evidence="7 8">CBS 606.96</strain>
    </source>
</reference>
<dbReference type="RefSeq" id="XP_007736513.1">
    <property type="nucleotide sequence ID" value="XM_007738323.1"/>
</dbReference>
<dbReference type="Proteomes" id="UP000019478">
    <property type="component" value="Unassembled WGS sequence"/>
</dbReference>
<dbReference type="EMBL" id="AMGY01000007">
    <property type="protein sequence ID" value="EXJ79939.1"/>
    <property type="molecule type" value="Genomic_DNA"/>
</dbReference>
<keyword evidence="3 6" id="KW-0812">Transmembrane</keyword>
<evidence type="ECO:0000256" key="1">
    <source>
        <dbReference type="ARBA" id="ARBA00004141"/>
    </source>
</evidence>
<proteinExistence type="predicted"/>
<organism evidence="7 8">
    <name type="scientific">Capronia epimyces CBS 606.96</name>
    <dbReference type="NCBI Taxonomy" id="1182542"/>
    <lineage>
        <taxon>Eukaryota</taxon>
        <taxon>Fungi</taxon>
        <taxon>Dikarya</taxon>
        <taxon>Ascomycota</taxon>
        <taxon>Pezizomycotina</taxon>
        <taxon>Eurotiomycetes</taxon>
        <taxon>Chaetothyriomycetidae</taxon>
        <taxon>Chaetothyriales</taxon>
        <taxon>Herpotrichiellaceae</taxon>
        <taxon>Capronia</taxon>
    </lineage>
</organism>
<keyword evidence="2" id="KW-0813">Transport</keyword>
<comment type="subcellular location">
    <subcellularLocation>
        <location evidence="1">Membrane</location>
        <topology evidence="1">Multi-pass membrane protein</topology>
    </subcellularLocation>
</comment>
<dbReference type="PANTHER" id="PTHR45649:SF13">
    <property type="entry name" value="THIAMINE TRANSPORTER THI9"/>
    <property type="match status" value="1"/>
</dbReference>